<dbReference type="PANTHER" id="PTHR46093">
    <property type="entry name" value="ACYL-COA-BINDING DOMAIN-CONTAINING PROTEIN 5"/>
    <property type="match status" value="1"/>
</dbReference>
<dbReference type="SUPFAM" id="SSF117281">
    <property type="entry name" value="Kelch motif"/>
    <property type="match status" value="2"/>
</dbReference>
<proteinExistence type="predicted"/>
<keyword evidence="1" id="KW-0880">Kelch repeat</keyword>
<dbReference type="InterPro" id="IPR015915">
    <property type="entry name" value="Kelch-typ_b-propeller"/>
</dbReference>
<dbReference type="Proteomes" id="UP000070544">
    <property type="component" value="Unassembled WGS sequence"/>
</dbReference>
<protein>
    <recommendedName>
        <fullName evidence="5">Galactose oxidase</fullName>
    </recommendedName>
</protein>
<dbReference type="EMBL" id="KQ965738">
    <property type="protein sequence ID" value="KXS19588.1"/>
    <property type="molecule type" value="Genomic_DNA"/>
</dbReference>
<keyword evidence="4" id="KW-1185">Reference proteome</keyword>
<dbReference type="PANTHER" id="PTHR46093:SF18">
    <property type="entry name" value="FIBRONECTIN TYPE-III DOMAIN-CONTAINING PROTEIN"/>
    <property type="match status" value="1"/>
</dbReference>
<evidence type="ECO:0000313" key="4">
    <source>
        <dbReference type="Proteomes" id="UP000070544"/>
    </source>
</evidence>
<dbReference type="Gene3D" id="2.120.10.80">
    <property type="entry name" value="Kelch-type beta propeller"/>
    <property type="match status" value="2"/>
</dbReference>
<accession>A0A139AS56</accession>
<evidence type="ECO:0000313" key="3">
    <source>
        <dbReference type="EMBL" id="KXS19588.1"/>
    </source>
</evidence>
<dbReference type="AlphaFoldDB" id="A0A139AS56"/>
<evidence type="ECO:0000256" key="1">
    <source>
        <dbReference type="ARBA" id="ARBA00022441"/>
    </source>
</evidence>
<sequence length="331" mass="36411">MSNPAHIPLLARFSSISTDSQSSPPPRSGHRVLTRKRDGKDELIVLWGGSSGMELLKDAWVYSMDSSTWRKISFEGANAPPGLADFALAVDEGTGGACAIGGLTHDKRMSNVLYEITMDDTDSISVHPICPRPSDPTTSSDEILANKSHTAPYFSMSSTLNFASGPRRLISFGGLYPDGHTTASLHSYDFEKGDWDELKCYTGVPLHREAHSAAVWRDPLGKQHLVVYGGRSVEREGISDVLNDLWLCHIDEIPIKWEYVNVEEAPPARYLHGSYLEDSNLIIHGGWGCDGNGSEVTLDDLWAFNLDTRTWSQLECENAPKLAHHCIVSVS</sequence>
<dbReference type="STRING" id="1344416.A0A139AS56"/>
<organism evidence="3 4">
    <name type="scientific">Gonapodya prolifera (strain JEL478)</name>
    <name type="common">Monoblepharis prolifera</name>
    <dbReference type="NCBI Taxonomy" id="1344416"/>
    <lineage>
        <taxon>Eukaryota</taxon>
        <taxon>Fungi</taxon>
        <taxon>Fungi incertae sedis</taxon>
        <taxon>Chytridiomycota</taxon>
        <taxon>Chytridiomycota incertae sedis</taxon>
        <taxon>Monoblepharidomycetes</taxon>
        <taxon>Monoblepharidales</taxon>
        <taxon>Gonapodyaceae</taxon>
        <taxon>Gonapodya</taxon>
    </lineage>
</organism>
<keyword evidence="2" id="KW-0677">Repeat</keyword>
<dbReference type="Pfam" id="PF24681">
    <property type="entry name" value="Kelch_KLHDC2_KLHL20_DRC7"/>
    <property type="match status" value="1"/>
</dbReference>
<name>A0A139AS56_GONPJ</name>
<dbReference type="OrthoDB" id="2162776at2759"/>
<evidence type="ECO:0000256" key="2">
    <source>
        <dbReference type="ARBA" id="ARBA00022737"/>
    </source>
</evidence>
<gene>
    <name evidence="3" type="ORF">M427DRAFT_453886</name>
</gene>
<reference evidence="3 4" key="1">
    <citation type="journal article" date="2015" name="Genome Biol. Evol.">
        <title>Phylogenomic analyses indicate that early fungi evolved digesting cell walls of algal ancestors of land plants.</title>
        <authorList>
            <person name="Chang Y."/>
            <person name="Wang S."/>
            <person name="Sekimoto S."/>
            <person name="Aerts A.L."/>
            <person name="Choi C."/>
            <person name="Clum A."/>
            <person name="LaButti K.M."/>
            <person name="Lindquist E.A."/>
            <person name="Yee Ngan C."/>
            <person name="Ohm R.A."/>
            <person name="Salamov A.A."/>
            <person name="Grigoriev I.V."/>
            <person name="Spatafora J.W."/>
            <person name="Berbee M.L."/>
        </authorList>
    </citation>
    <scope>NUCLEOTIDE SEQUENCE [LARGE SCALE GENOMIC DNA]</scope>
    <source>
        <strain evidence="3 4">JEL478</strain>
    </source>
</reference>
<evidence type="ECO:0008006" key="5">
    <source>
        <dbReference type="Google" id="ProtNLM"/>
    </source>
</evidence>